<protein>
    <submittedName>
        <fullName evidence="12">Glycoprotein</fullName>
    </submittedName>
</protein>
<evidence type="ECO:0000256" key="5">
    <source>
        <dbReference type="ARBA" id="ARBA00022879"/>
    </source>
</evidence>
<dbReference type="InterPro" id="IPR001903">
    <property type="entry name" value="Rhabdo_glycop_FD"/>
</dbReference>
<evidence type="ECO:0000256" key="8">
    <source>
        <dbReference type="ARBA" id="ARBA00023180"/>
    </source>
</evidence>
<dbReference type="GeneID" id="80533951"/>
<dbReference type="GO" id="GO:0055036">
    <property type="term" value="C:virion membrane"/>
    <property type="evidence" value="ECO:0007669"/>
    <property type="project" value="UniProtKB-SubCell"/>
</dbReference>
<accession>A0A3S8TMP7</accession>
<dbReference type="RefSeq" id="YP_010796457.1">
    <property type="nucleotide sequence ID" value="NC_076030.1"/>
</dbReference>
<sequence>MYPNYGIFAILLALAVSVYCDYTLYVPSEKSIHWTPANHTSLRCPIRSAVHPVSGRVGTLPFLIPLHPNDNNVAGYSCHKAEWTSECTETWYWTTDVKQYIRYIEPTFEECKAAWVKKRDGLNPNPYFEAPTCQWANTVRKSHQFTMINLKQVKIDPYNLDFVDPIFPGGRCSNQDSCKTVQSGVIWHPQRKNPQQTEYAWKNVQASYGKSRKESDVYLIWGGGIPTTKFNNSCKMNFKGKTGIRFSSGFWAGVEPSTWHDSAFKKVYEDLPNCSEGTTIKVPSAHEEIAEHEMEIDDLILSLKCYDIIRAFEETGKISFLDLGFFNPDTEGPAHIYRIKEGKLEAASVNYQACQIHPKPHDPTRVICKDSKIKVLYDEWVPTGVSGILSGFNGVYKDRGVVKYAGYNLWNNKLTEADIQQMELEAVPHPSVLVIEKFAPGMNITLETTGERGEMDLDLLGGISSGWRKFWKYTTAFIISILLLYLIYFALKFFKILKTPRTERPETMQMQGFY</sequence>
<dbReference type="EMBL" id="MH899109">
    <property type="protein sequence ID" value="AZL49338.1"/>
    <property type="molecule type" value="Viral_cRNA"/>
</dbReference>
<name>A0A3S8TMP7_9RHAB</name>
<comment type="subcellular location">
    <subcellularLocation>
        <location evidence="1">Virion membrane</location>
        <topology evidence="1">Single-pass type I membrane protein</topology>
    </subcellularLocation>
</comment>
<evidence type="ECO:0000259" key="11">
    <source>
        <dbReference type="Pfam" id="PF24833"/>
    </source>
</evidence>
<keyword evidence="13" id="KW-1185">Reference proteome</keyword>
<evidence type="ECO:0000313" key="13">
    <source>
        <dbReference type="Proteomes" id="UP000503388"/>
    </source>
</evidence>
<keyword evidence="5" id="KW-0261">Viral envelope protein</keyword>
<dbReference type="SUPFAM" id="SSF161008">
    <property type="entry name" value="Viral glycoprotein ectodomain-like"/>
    <property type="match status" value="1"/>
</dbReference>
<dbReference type="Pfam" id="PF24833">
    <property type="entry name" value="Rhabdo_glycop_CD"/>
    <property type="match status" value="1"/>
</dbReference>
<reference evidence="12" key="1">
    <citation type="journal article" date="2018" name="Virus Genes">
        <title>Genomic characterisation of Cuiaba and Charleville viruses: arboviruses (family Rhabdoviridae, genus Sripuvirus) infecting reptiles and amphibians.</title>
        <authorList>
            <person name="Vasilakis N."/>
            <person name="Tesh R.B."/>
            <person name="Widen S.G."/>
            <person name="Mirchandani D."/>
            <person name="Walker P.J."/>
        </authorList>
    </citation>
    <scope>NUCLEOTIDE SEQUENCE [LARGE SCALE GENOMIC DNA]</scope>
    <source>
        <strain evidence="12">Ch9824</strain>
    </source>
</reference>
<keyword evidence="3" id="KW-0732">Signal</keyword>
<evidence type="ECO:0000256" key="3">
    <source>
        <dbReference type="ARBA" id="ARBA00022729"/>
    </source>
</evidence>
<feature type="domain" description="Spike glycoprotein G central" evidence="11">
    <location>
        <begin position="273"/>
        <end position="396"/>
    </location>
</feature>
<keyword evidence="6 9" id="KW-1133">Transmembrane helix</keyword>
<evidence type="ECO:0000259" key="10">
    <source>
        <dbReference type="Pfam" id="PF00974"/>
    </source>
</evidence>
<evidence type="ECO:0000256" key="4">
    <source>
        <dbReference type="ARBA" id="ARBA00022844"/>
    </source>
</evidence>
<keyword evidence="7 9" id="KW-0472">Membrane</keyword>
<dbReference type="Proteomes" id="UP000503388">
    <property type="component" value="Segment"/>
</dbReference>
<evidence type="ECO:0000256" key="1">
    <source>
        <dbReference type="ARBA" id="ARBA00004563"/>
    </source>
</evidence>
<dbReference type="Gene3D" id="2.30.29.130">
    <property type="match status" value="1"/>
</dbReference>
<dbReference type="KEGG" id="vg:80533951"/>
<evidence type="ECO:0000256" key="6">
    <source>
        <dbReference type="ARBA" id="ARBA00022989"/>
    </source>
</evidence>
<keyword evidence="4" id="KW-0946">Virion</keyword>
<dbReference type="Pfam" id="PF00974">
    <property type="entry name" value="Rhabdo_glycop_FD"/>
    <property type="match status" value="1"/>
</dbReference>
<feature type="domain" description="Spike glycoprotein fusion" evidence="10">
    <location>
        <begin position="73"/>
        <end position="172"/>
    </location>
</feature>
<keyword evidence="2 9" id="KW-0812">Transmembrane</keyword>
<evidence type="ECO:0000313" key="12">
    <source>
        <dbReference type="EMBL" id="AZL49338.1"/>
    </source>
</evidence>
<proteinExistence type="predicted"/>
<gene>
    <name evidence="12" type="primary">G</name>
</gene>
<dbReference type="GO" id="GO:0019031">
    <property type="term" value="C:viral envelope"/>
    <property type="evidence" value="ECO:0007669"/>
    <property type="project" value="UniProtKB-KW"/>
</dbReference>
<evidence type="ECO:0000256" key="9">
    <source>
        <dbReference type="SAM" id="Phobius"/>
    </source>
</evidence>
<dbReference type="InterPro" id="IPR055447">
    <property type="entry name" value="Rhabdo_glycop_CD"/>
</dbReference>
<evidence type="ECO:0000256" key="2">
    <source>
        <dbReference type="ARBA" id="ARBA00022692"/>
    </source>
</evidence>
<feature type="transmembrane region" description="Helical" evidence="9">
    <location>
        <begin position="470"/>
        <end position="491"/>
    </location>
</feature>
<evidence type="ECO:0000256" key="7">
    <source>
        <dbReference type="ARBA" id="ARBA00023136"/>
    </source>
</evidence>
<organism evidence="12">
    <name type="scientific">Charleville virus</name>
    <dbReference type="NCBI Taxonomy" id="318842"/>
    <lineage>
        <taxon>Viruses</taxon>
        <taxon>Riboviria</taxon>
        <taxon>Orthornavirae</taxon>
        <taxon>Negarnaviricota</taxon>
        <taxon>Haploviricotina</taxon>
        <taxon>Monjiviricetes</taxon>
        <taxon>Mononegavirales</taxon>
        <taxon>Rhabdoviridae</taxon>
        <taxon>Alpharhabdovirinae</taxon>
        <taxon>Sripuvirus</taxon>
        <taxon>Sripuvirus charleville</taxon>
    </lineage>
</organism>
<keyword evidence="8" id="KW-0325">Glycoprotein</keyword>